<protein>
    <submittedName>
        <fullName evidence="6">LysR substrate-binding domain-containing protein</fullName>
    </submittedName>
</protein>
<evidence type="ECO:0000259" key="5">
    <source>
        <dbReference type="PROSITE" id="PS50931"/>
    </source>
</evidence>
<dbReference type="GO" id="GO:0003677">
    <property type="term" value="F:DNA binding"/>
    <property type="evidence" value="ECO:0007669"/>
    <property type="project" value="UniProtKB-KW"/>
</dbReference>
<keyword evidence="4" id="KW-0804">Transcription</keyword>
<evidence type="ECO:0000256" key="4">
    <source>
        <dbReference type="ARBA" id="ARBA00023163"/>
    </source>
</evidence>
<sequence>MAFAQAGFPVLVMQLRGLRALLAVIEHGTTVGAAQAVHLSQPAVTRAIGRLEEACEQALFERTTRGMRPTPQGEQIAARARVFFDRLRQGAHEALVMEAARQPRRAGAERFAQAVSAGQIRALVAVAAVGSESQAALQLGISQPAVHASLQELEQLLALTLFYKRSSGTRLTPPGEALLLRVKQAVAELRGMEGDLAAWQGQARGQLVIGVLPLSVPIFLPRALERFMAGHPAVQVRIVDGTYENLVQLLLSADIDVIAGALRAQPPSADVQQHPLFDDELVVVAHRDHPCLAQRRKLSLRQLLDWPWVAPLAHTPAERVLHRAFEAQGLLPPARQLSANSPLMTLSLVMQSGLLAIASRGQVLLNDFGGLLRVVPVALPGTSRRIGIATRASSRPAPHLQAFIDICRTGVH</sequence>
<dbReference type="InterPro" id="IPR050950">
    <property type="entry name" value="HTH-type_LysR_regulators"/>
</dbReference>
<dbReference type="GO" id="GO:0003700">
    <property type="term" value="F:DNA-binding transcription factor activity"/>
    <property type="evidence" value="ECO:0007669"/>
    <property type="project" value="InterPro"/>
</dbReference>
<feature type="domain" description="HTH lysR-type" evidence="5">
    <location>
        <begin position="13"/>
        <end position="70"/>
    </location>
</feature>
<gene>
    <name evidence="6" type="ORF">PGB34_07935</name>
</gene>
<dbReference type="AlphaFoldDB" id="A0AAE3N9H1"/>
<dbReference type="Pfam" id="PF03466">
    <property type="entry name" value="LysR_substrate"/>
    <property type="match status" value="1"/>
</dbReference>
<dbReference type="InterPro" id="IPR036388">
    <property type="entry name" value="WH-like_DNA-bd_sf"/>
</dbReference>
<dbReference type="InterPro" id="IPR005119">
    <property type="entry name" value="LysR_subst-bd"/>
</dbReference>
<evidence type="ECO:0000256" key="1">
    <source>
        <dbReference type="ARBA" id="ARBA00009437"/>
    </source>
</evidence>
<dbReference type="RefSeq" id="WP_271427517.1">
    <property type="nucleotide sequence ID" value="NZ_JAQIPB010000002.1"/>
</dbReference>
<dbReference type="PROSITE" id="PS50931">
    <property type="entry name" value="HTH_LYSR"/>
    <property type="match status" value="2"/>
</dbReference>
<dbReference type="PANTHER" id="PTHR30419">
    <property type="entry name" value="HTH-TYPE TRANSCRIPTIONAL REGULATOR YBHD"/>
    <property type="match status" value="1"/>
</dbReference>
<dbReference type="InterPro" id="IPR000847">
    <property type="entry name" value="LysR_HTH_N"/>
</dbReference>
<dbReference type="SUPFAM" id="SSF53850">
    <property type="entry name" value="Periplasmic binding protein-like II"/>
    <property type="match status" value="1"/>
</dbReference>
<dbReference type="Pfam" id="PF00126">
    <property type="entry name" value="HTH_1"/>
    <property type="match status" value="2"/>
</dbReference>
<dbReference type="SUPFAM" id="SSF46785">
    <property type="entry name" value="Winged helix' DNA-binding domain"/>
    <property type="match status" value="2"/>
</dbReference>
<keyword evidence="2" id="KW-0805">Transcription regulation</keyword>
<dbReference type="Proteomes" id="UP001212602">
    <property type="component" value="Unassembled WGS sequence"/>
</dbReference>
<dbReference type="Gene3D" id="3.40.190.290">
    <property type="match status" value="1"/>
</dbReference>
<dbReference type="InterPro" id="IPR036390">
    <property type="entry name" value="WH_DNA-bd_sf"/>
</dbReference>
<keyword evidence="7" id="KW-1185">Reference proteome</keyword>
<dbReference type="EMBL" id="JAQIPB010000002">
    <property type="protein sequence ID" value="MDA7416292.1"/>
    <property type="molecule type" value="Genomic_DNA"/>
</dbReference>
<dbReference type="GO" id="GO:0005829">
    <property type="term" value="C:cytosol"/>
    <property type="evidence" value="ECO:0007669"/>
    <property type="project" value="TreeGrafter"/>
</dbReference>
<dbReference type="PRINTS" id="PR00039">
    <property type="entry name" value="HTHLYSR"/>
</dbReference>
<dbReference type="PANTHER" id="PTHR30419:SF8">
    <property type="entry name" value="NITROGEN ASSIMILATION TRANSCRIPTIONAL ACTIVATOR-RELATED"/>
    <property type="match status" value="1"/>
</dbReference>
<proteinExistence type="inferred from homology"/>
<comment type="caution">
    <text evidence="6">The sequence shown here is derived from an EMBL/GenBank/DDBJ whole genome shotgun (WGS) entry which is preliminary data.</text>
</comment>
<comment type="similarity">
    <text evidence="1">Belongs to the LysR transcriptional regulatory family.</text>
</comment>
<accession>A0AAE3N9H1</accession>
<evidence type="ECO:0000313" key="6">
    <source>
        <dbReference type="EMBL" id="MDA7416292.1"/>
    </source>
</evidence>
<evidence type="ECO:0000256" key="2">
    <source>
        <dbReference type="ARBA" id="ARBA00023015"/>
    </source>
</evidence>
<feature type="domain" description="HTH lysR-type" evidence="5">
    <location>
        <begin position="119"/>
        <end position="172"/>
    </location>
</feature>
<keyword evidence="3" id="KW-0238">DNA-binding</keyword>
<name>A0AAE3N9H1_9BURK</name>
<evidence type="ECO:0000256" key="3">
    <source>
        <dbReference type="ARBA" id="ARBA00023125"/>
    </source>
</evidence>
<reference evidence="6" key="1">
    <citation type="submission" date="2023-01" db="EMBL/GenBank/DDBJ databases">
        <title>Xenophilus mangrovi sp. nov., isolated from soil of Mangrove nature reserve.</title>
        <authorList>
            <person name="Xu S."/>
            <person name="Liu Z."/>
            <person name="Xu Y."/>
        </authorList>
    </citation>
    <scope>NUCLEOTIDE SEQUENCE</scope>
    <source>
        <strain evidence="6">YW8</strain>
    </source>
</reference>
<dbReference type="Gene3D" id="1.10.10.10">
    <property type="entry name" value="Winged helix-like DNA-binding domain superfamily/Winged helix DNA-binding domain"/>
    <property type="match status" value="2"/>
</dbReference>
<evidence type="ECO:0000313" key="7">
    <source>
        <dbReference type="Proteomes" id="UP001212602"/>
    </source>
</evidence>
<organism evidence="6 7">
    <name type="scientific">Xenophilus arseniciresistens</name>
    <dbReference type="NCBI Taxonomy" id="1283306"/>
    <lineage>
        <taxon>Bacteria</taxon>
        <taxon>Pseudomonadati</taxon>
        <taxon>Pseudomonadota</taxon>
        <taxon>Betaproteobacteria</taxon>
        <taxon>Burkholderiales</taxon>
        <taxon>Comamonadaceae</taxon>
        <taxon>Xenophilus</taxon>
    </lineage>
</organism>